<dbReference type="PANTHER" id="PTHR12250">
    <property type="entry name" value="PHOSPHATIDYLINOSITOL GLYCAN, CLASS N"/>
    <property type="match status" value="1"/>
</dbReference>
<evidence type="ECO:0000313" key="3">
    <source>
        <dbReference type="Proteomes" id="UP000233551"/>
    </source>
</evidence>
<evidence type="ECO:0000256" key="1">
    <source>
        <dbReference type="RuleBase" id="RU367138"/>
    </source>
</evidence>
<keyword evidence="3" id="KW-1185">Reference proteome</keyword>
<keyword evidence="1" id="KW-1133">Transmembrane helix</keyword>
<proteinExistence type="inferred from homology"/>
<dbReference type="Proteomes" id="UP000233551">
    <property type="component" value="Unassembled WGS sequence"/>
</dbReference>
<comment type="pathway">
    <text evidence="1">Glycolipid biosynthesis; glycosylphosphatidylinositol-anchor biosynthesis.</text>
</comment>
<name>A0A2I0HRA4_PUNGR</name>
<comment type="function">
    <text evidence="1">Ethanolamine phosphate transferase involved in glycosylphosphatidylinositol-anchor biosynthesis. Transfers ethanolamine phosphate to the first alpha-1,4-linked mannose of the glycosylphosphatidylinositol precursor of GPI-anchor.</text>
</comment>
<keyword evidence="1" id="KW-0808">Transferase</keyword>
<dbReference type="STRING" id="22663.A0A2I0HRA4"/>
<reference evidence="2 3" key="1">
    <citation type="submission" date="2017-11" db="EMBL/GenBank/DDBJ databases">
        <title>De-novo sequencing of pomegranate (Punica granatum L.) genome.</title>
        <authorList>
            <person name="Akparov Z."/>
            <person name="Amiraslanov A."/>
            <person name="Hajiyeva S."/>
            <person name="Abbasov M."/>
            <person name="Kaur K."/>
            <person name="Hamwieh A."/>
            <person name="Solovyev V."/>
            <person name="Salamov A."/>
            <person name="Braich B."/>
            <person name="Kosarev P."/>
            <person name="Mahmoud A."/>
            <person name="Hajiyev E."/>
            <person name="Babayeva S."/>
            <person name="Izzatullayeva V."/>
            <person name="Mammadov A."/>
            <person name="Mammadov A."/>
            <person name="Sharifova S."/>
            <person name="Ojaghi J."/>
            <person name="Eynullazada K."/>
            <person name="Bayramov B."/>
            <person name="Abdulazimova A."/>
            <person name="Shahmuradov I."/>
        </authorList>
    </citation>
    <scope>NUCLEOTIDE SEQUENCE [LARGE SCALE GENOMIC DNA]</scope>
    <source>
        <strain evidence="3">cv. AG2017</strain>
        <tissue evidence="2">Leaf</tissue>
    </source>
</reference>
<keyword evidence="1" id="KW-0812">Transmembrane</keyword>
<comment type="subcellular location">
    <subcellularLocation>
        <location evidence="1">Endoplasmic reticulum membrane</location>
        <topology evidence="1">Multi-pass membrane protein</topology>
    </subcellularLocation>
</comment>
<organism evidence="2 3">
    <name type="scientific">Punica granatum</name>
    <name type="common">Pomegranate</name>
    <dbReference type="NCBI Taxonomy" id="22663"/>
    <lineage>
        <taxon>Eukaryota</taxon>
        <taxon>Viridiplantae</taxon>
        <taxon>Streptophyta</taxon>
        <taxon>Embryophyta</taxon>
        <taxon>Tracheophyta</taxon>
        <taxon>Spermatophyta</taxon>
        <taxon>Magnoliopsida</taxon>
        <taxon>eudicotyledons</taxon>
        <taxon>Gunneridae</taxon>
        <taxon>Pentapetalae</taxon>
        <taxon>rosids</taxon>
        <taxon>malvids</taxon>
        <taxon>Myrtales</taxon>
        <taxon>Lythraceae</taxon>
        <taxon>Punica</taxon>
    </lineage>
</organism>
<protein>
    <recommendedName>
        <fullName evidence="1">GPI ethanolamine phosphate transferase 1</fullName>
        <ecNumber evidence="1">2.-.-.-</ecNumber>
    </recommendedName>
</protein>
<accession>A0A2I0HRA4</accession>
<dbReference type="InterPro" id="IPR007070">
    <property type="entry name" value="GPI_EtnP_transferase_1"/>
</dbReference>
<dbReference type="EMBL" id="PGOL01006331">
    <property type="protein sequence ID" value="PKI33786.1"/>
    <property type="molecule type" value="Genomic_DNA"/>
</dbReference>
<dbReference type="AlphaFoldDB" id="A0A2I0HRA4"/>
<dbReference type="PANTHER" id="PTHR12250:SF0">
    <property type="entry name" value="GPI ETHANOLAMINE PHOSPHATE TRANSFERASE 1"/>
    <property type="match status" value="1"/>
</dbReference>
<dbReference type="GO" id="GO:0005789">
    <property type="term" value="C:endoplasmic reticulum membrane"/>
    <property type="evidence" value="ECO:0007669"/>
    <property type="project" value="UniProtKB-SubCell"/>
</dbReference>
<dbReference type="GO" id="GO:0051377">
    <property type="term" value="F:mannose-ethanolamine phosphotransferase activity"/>
    <property type="evidence" value="ECO:0007669"/>
    <property type="project" value="UniProtKB-UniRule"/>
</dbReference>
<dbReference type="EC" id="2.-.-.-" evidence="1"/>
<keyword evidence="1" id="KW-0256">Endoplasmic reticulum</keyword>
<sequence>MAREARPRLVRLPDLSLEVVWTHDCRHRVSTTLTKARRLAGSRELPEPKSHRAGRLVRVAVAKVDGRWLDDGDGNDGGGDRQGNVKDKGSWMEIGNGISHFGIVSAQVVFVLLLFALTDIYTKDIQVMSNRRLSPRKAM</sequence>
<gene>
    <name evidence="2" type="ORF">CRG98_045817</name>
</gene>
<evidence type="ECO:0000313" key="2">
    <source>
        <dbReference type="EMBL" id="PKI33786.1"/>
    </source>
</evidence>
<dbReference type="GO" id="GO:0006506">
    <property type="term" value="P:GPI anchor biosynthetic process"/>
    <property type="evidence" value="ECO:0007669"/>
    <property type="project" value="UniProtKB-KW"/>
</dbReference>
<keyword evidence="1" id="KW-0472">Membrane</keyword>
<comment type="caution">
    <text evidence="2">The sequence shown here is derived from an EMBL/GenBank/DDBJ whole genome shotgun (WGS) entry which is preliminary data.</text>
</comment>
<comment type="caution">
    <text evidence="1">Lacks conserved residue(s) required for the propagation of feature annotation.</text>
</comment>
<feature type="transmembrane region" description="Helical" evidence="1">
    <location>
        <begin position="98"/>
        <end position="122"/>
    </location>
</feature>
<keyword evidence="1" id="KW-0337">GPI-anchor biosynthesis</keyword>
<comment type="similarity">
    <text evidence="1">Belongs to the PIGG/PIGN/PIGO family. PIGN subfamily.</text>
</comment>